<keyword evidence="1" id="KW-1133">Transmembrane helix</keyword>
<feature type="transmembrane region" description="Helical" evidence="1">
    <location>
        <begin position="7"/>
        <end position="25"/>
    </location>
</feature>
<protein>
    <submittedName>
        <fullName evidence="2">Uncharacterized protein</fullName>
    </submittedName>
</protein>
<reference evidence="3" key="1">
    <citation type="journal article" date="2019" name="PLoS Negl. Trop. Dis.">
        <title>Revisiting the worldwide diversity of Leptospira species in the environment.</title>
        <authorList>
            <person name="Vincent A.T."/>
            <person name="Schiettekatte O."/>
            <person name="Bourhy P."/>
            <person name="Veyrier F.J."/>
            <person name="Picardeau M."/>
        </authorList>
    </citation>
    <scope>NUCLEOTIDE SEQUENCE [LARGE SCALE GENOMIC DNA]</scope>
    <source>
        <strain evidence="3">201702406</strain>
    </source>
</reference>
<comment type="caution">
    <text evidence="2">The sequence shown here is derived from an EMBL/GenBank/DDBJ whole genome shotgun (WGS) entry which is preliminary data.</text>
</comment>
<evidence type="ECO:0000313" key="2">
    <source>
        <dbReference type="EMBL" id="TGM27934.1"/>
    </source>
</evidence>
<gene>
    <name evidence="2" type="ORF">EHQ82_01565</name>
</gene>
<feature type="transmembrane region" description="Helical" evidence="1">
    <location>
        <begin position="114"/>
        <end position="131"/>
    </location>
</feature>
<feature type="transmembrane region" description="Helical" evidence="1">
    <location>
        <begin position="76"/>
        <end position="94"/>
    </location>
</feature>
<keyword evidence="3" id="KW-1185">Reference proteome</keyword>
<accession>A0ABY2NI84</accession>
<feature type="transmembrane region" description="Helical" evidence="1">
    <location>
        <begin position="45"/>
        <end position="64"/>
    </location>
</feature>
<proteinExistence type="predicted"/>
<keyword evidence="1" id="KW-0812">Transmembrane</keyword>
<dbReference type="RefSeq" id="WP_135625857.1">
    <property type="nucleotide sequence ID" value="NZ_RQGU01000027.1"/>
</dbReference>
<evidence type="ECO:0000313" key="3">
    <source>
        <dbReference type="Proteomes" id="UP000298057"/>
    </source>
</evidence>
<sequence length="132" mass="14906">MKTLSIATSAILSIVLWGFVLHFFVVNSGNLVIEEGFITKLPNSYLVSTYLHLSLLIFIAIYIFRKKTNYKNSIVFLSLLSIPSVTSLIALSLMDGSILNGQRYSAHVIANWNYLDIIFYFALYLKALNFVS</sequence>
<name>A0ABY2NI84_9LEPT</name>
<dbReference type="EMBL" id="RQGU01000027">
    <property type="protein sequence ID" value="TGM27934.1"/>
    <property type="molecule type" value="Genomic_DNA"/>
</dbReference>
<keyword evidence="1" id="KW-0472">Membrane</keyword>
<evidence type="ECO:0000256" key="1">
    <source>
        <dbReference type="SAM" id="Phobius"/>
    </source>
</evidence>
<dbReference type="Proteomes" id="UP000298057">
    <property type="component" value="Unassembled WGS sequence"/>
</dbReference>
<organism evidence="2 3">
    <name type="scientific">Leptospira selangorensis</name>
    <dbReference type="NCBI Taxonomy" id="2484982"/>
    <lineage>
        <taxon>Bacteria</taxon>
        <taxon>Pseudomonadati</taxon>
        <taxon>Spirochaetota</taxon>
        <taxon>Spirochaetia</taxon>
        <taxon>Leptospirales</taxon>
        <taxon>Leptospiraceae</taxon>
        <taxon>Leptospira</taxon>
    </lineage>
</organism>